<organism evidence="5 6">
    <name type="scientific">Pigmentiphaga kullae</name>
    <dbReference type="NCBI Taxonomy" id="151784"/>
    <lineage>
        <taxon>Bacteria</taxon>
        <taxon>Pseudomonadati</taxon>
        <taxon>Pseudomonadota</taxon>
        <taxon>Betaproteobacteria</taxon>
        <taxon>Burkholderiales</taxon>
        <taxon>Alcaligenaceae</taxon>
        <taxon>Pigmentiphaga</taxon>
    </lineage>
</organism>
<dbReference type="Pfam" id="PF03707">
    <property type="entry name" value="MHYT"/>
    <property type="match status" value="3"/>
</dbReference>
<dbReference type="SMART" id="SM00052">
    <property type="entry name" value="EAL"/>
    <property type="match status" value="1"/>
</dbReference>
<feature type="domain" description="EAL" evidence="2">
    <location>
        <begin position="423"/>
        <end position="673"/>
    </location>
</feature>
<dbReference type="CDD" id="cd01948">
    <property type="entry name" value="EAL"/>
    <property type="match status" value="1"/>
</dbReference>
<dbReference type="SUPFAM" id="SSF55073">
    <property type="entry name" value="Nucleotide cyclase"/>
    <property type="match status" value="1"/>
</dbReference>
<dbReference type="Gene3D" id="3.20.20.450">
    <property type="entry name" value="EAL domain"/>
    <property type="match status" value="1"/>
</dbReference>
<dbReference type="RefSeq" id="WP_130357828.1">
    <property type="nucleotide sequence ID" value="NZ_SGXC01000001.1"/>
</dbReference>
<accession>A0A4Q7NNG4</accession>
<dbReference type="OrthoDB" id="9813903at2"/>
<keyword evidence="1" id="KW-0472">Membrane</keyword>
<comment type="caution">
    <text evidence="5">The sequence shown here is derived from an EMBL/GenBank/DDBJ whole genome shotgun (WGS) entry which is preliminary data.</text>
</comment>
<keyword evidence="1" id="KW-1133">Transmembrane helix</keyword>
<dbReference type="SUPFAM" id="SSF141868">
    <property type="entry name" value="EAL domain-like"/>
    <property type="match status" value="1"/>
</dbReference>
<feature type="transmembrane region" description="Helical" evidence="1">
    <location>
        <begin position="110"/>
        <end position="134"/>
    </location>
</feature>
<feature type="transmembrane region" description="Helical" evidence="1">
    <location>
        <begin position="15"/>
        <end position="35"/>
    </location>
</feature>
<dbReference type="Pfam" id="PF00563">
    <property type="entry name" value="EAL"/>
    <property type="match status" value="1"/>
</dbReference>
<dbReference type="InterPro" id="IPR005330">
    <property type="entry name" value="MHYT_dom"/>
</dbReference>
<evidence type="ECO:0000313" key="5">
    <source>
        <dbReference type="EMBL" id="RZS86765.1"/>
    </source>
</evidence>
<dbReference type="InterPro" id="IPR052155">
    <property type="entry name" value="Biofilm_reg_signaling"/>
</dbReference>
<protein>
    <submittedName>
        <fullName evidence="5">Diguanylate cyclase/phosphodiesterase</fullName>
    </submittedName>
</protein>
<dbReference type="EMBL" id="SGXC01000001">
    <property type="protein sequence ID" value="RZS86765.1"/>
    <property type="molecule type" value="Genomic_DNA"/>
</dbReference>
<gene>
    <name evidence="5" type="ORF">EV675_2814</name>
</gene>
<dbReference type="CDD" id="cd01949">
    <property type="entry name" value="GGDEF"/>
    <property type="match status" value="1"/>
</dbReference>
<dbReference type="GO" id="GO:0016020">
    <property type="term" value="C:membrane"/>
    <property type="evidence" value="ECO:0007669"/>
    <property type="project" value="UniProtKB-UniRule"/>
</dbReference>
<feature type="transmembrane region" description="Helical" evidence="1">
    <location>
        <begin position="83"/>
        <end position="103"/>
    </location>
</feature>
<evidence type="ECO:0000256" key="1">
    <source>
        <dbReference type="PROSITE-ProRule" id="PRU00244"/>
    </source>
</evidence>
<name>A0A4Q7NNG4_9BURK</name>
<feature type="transmembrane region" description="Helical" evidence="1">
    <location>
        <begin position="47"/>
        <end position="71"/>
    </location>
</feature>
<dbReference type="PANTHER" id="PTHR44757:SF2">
    <property type="entry name" value="BIOFILM ARCHITECTURE MAINTENANCE PROTEIN MBAA"/>
    <property type="match status" value="1"/>
</dbReference>
<proteinExistence type="predicted"/>
<feature type="transmembrane region" description="Helical" evidence="1">
    <location>
        <begin position="146"/>
        <end position="168"/>
    </location>
</feature>
<dbReference type="InterPro" id="IPR001633">
    <property type="entry name" value="EAL_dom"/>
</dbReference>
<dbReference type="PROSITE" id="PS50887">
    <property type="entry name" value="GGDEF"/>
    <property type="match status" value="1"/>
</dbReference>
<dbReference type="InterPro" id="IPR043128">
    <property type="entry name" value="Rev_trsase/Diguanyl_cyclase"/>
</dbReference>
<keyword evidence="6" id="KW-1185">Reference proteome</keyword>
<reference evidence="5 6" key="1">
    <citation type="submission" date="2019-02" db="EMBL/GenBank/DDBJ databases">
        <title>Genomic Encyclopedia of Type Strains, Phase IV (KMG-IV): sequencing the most valuable type-strain genomes for metagenomic binning, comparative biology and taxonomic classification.</title>
        <authorList>
            <person name="Goeker M."/>
        </authorList>
    </citation>
    <scope>NUCLEOTIDE SEQUENCE [LARGE SCALE GENOMIC DNA]</scope>
    <source>
        <strain evidence="5 6">K24</strain>
    </source>
</reference>
<evidence type="ECO:0000313" key="6">
    <source>
        <dbReference type="Proteomes" id="UP000292445"/>
    </source>
</evidence>
<dbReference type="Pfam" id="PF00990">
    <property type="entry name" value="GGDEF"/>
    <property type="match status" value="1"/>
</dbReference>
<evidence type="ECO:0000259" key="3">
    <source>
        <dbReference type="PROSITE" id="PS50887"/>
    </source>
</evidence>
<dbReference type="PROSITE" id="PS50883">
    <property type="entry name" value="EAL"/>
    <property type="match status" value="1"/>
</dbReference>
<dbReference type="InterPro" id="IPR035919">
    <property type="entry name" value="EAL_sf"/>
</dbReference>
<feature type="transmembrane region" description="Helical" evidence="1">
    <location>
        <begin position="216"/>
        <end position="237"/>
    </location>
</feature>
<dbReference type="InterPro" id="IPR000160">
    <property type="entry name" value="GGDEF_dom"/>
</dbReference>
<sequence>MMTVLGCIVYSHNPWLVLLAVLICCAGSWVTVRLFQRAAGTSGVQRLGWHVLTAVAAGAAIWCTHFIAMIGFEPGVPIAFDPVLTVLSLLVAVVGAAPGFALACSRRLRYAPALGGAVVGVAIVLMHYTGMMAYRVQGIVSWDMGYLVASVVISVVFAALALQAAARLDRPGMRYAAGGLLGLAIAGLHFTGMTAFRVSPMLVDGVFSQPQALQALGLAVAGVALVIVGAGVASYLIDDSVRSESLEQLRHMALTDSLTELPNRSSFNDRLDNEIYLADQTGGRIALVGIDLNRFKEINDLHGHAAGDRVLVVLAQRMRSLLQEGEFVARLGGDEFVAIHRMREGSLLDFLSRLETSLFAPIQVGDWEAVPGASLGVAIYPDDARDKSMLIGNTDLAMYRAKSDMLKNVCFYEPSMDEAIRARRTLASELREALESGQLDIHYQVQTAVESREIRGYEALLRWLHPRRGYVPPVEFIPLAEENGLILQLGEWVLRNACSRAASWDPPYKVAVNLSRAQFAHADLPTLIQEVLADTGLPPERLELELTESTLFADRERSLHMLREIKALGVSIALDDFGTGYSSLETLRTFPFDKIKLDCSFVSEVESSPQARAIVRAVLALGKSLDIPVLAEGIETQGQLSLLRNEGCDEAQGYLLGRPAPLRQIVDSGQLSLATAADKLVHP</sequence>
<feature type="transmembrane region" description="Helical" evidence="1">
    <location>
        <begin position="175"/>
        <end position="196"/>
    </location>
</feature>
<dbReference type="PANTHER" id="PTHR44757">
    <property type="entry name" value="DIGUANYLATE CYCLASE DGCP"/>
    <property type="match status" value="1"/>
</dbReference>
<dbReference type="InterPro" id="IPR029787">
    <property type="entry name" value="Nucleotide_cyclase"/>
</dbReference>
<feature type="domain" description="MHYT" evidence="4">
    <location>
        <begin position="12"/>
        <end position="199"/>
    </location>
</feature>
<evidence type="ECO:0000259" key="4">
    <source>
        <dbReference type="PROSITE" id="PS50924"/>
    </source>
</evidence>
<dbReference type="PROSITE" id="PS50924">
    <property type="entry name" value="MHYT"/>
    <property type="match status" value="1"/>
</dbReference>
<dbReference type="Proteomes" id="UP000292445">
    <property type="component" value="Unassembled WGS sequence"/>
</dbReference>
<dbReference type="SMART" id="SM00267">
    <property type="entry name" value="GGDEF"/>
    <property type="match status" value="1"/>
</dbReference>
<feature type="domain" description="GGDEF" evidence="3">
    <location>
        <begin position="283"/>
        <end position="414"/>
    </location>
</feature>
<keyword evidence="1" id="KW-0812">Transmembrane</keyword>
<dbReference type="AlphaFoldDB" id="A0A4Q7NNG4"/>
<evidence type="ECO:0000259" key="2">
    <source>
        <dbReference type="PROSITE" id="PS50883"/>
    </source>
</evidence>
<dbReference type="Gene3D" id="3.30.70.270">
    <property type="match status" value="1"/>
</dbReference>
<dbReference type="NCBIfam" id="TIGR00254">
    <property type="entry name" value="GGDEF"/>
    <property type="match status" value="1"/>
</dbReference>